<evidence type="ECO:0000313" key="2">
    <source>
        <dbReference type="Proteomes" id="UP000184191"/>
    </source>
</evidence>
<accession>A0A1M7AKW4</accession>
<proteinExistence type="predicted"/>
<reference evidence="2" key="1">
    <citation type="submission" date="2016-11" db="EMBL/GenBank/DDBJ databases">
        <authorList>
            <person name="Varghese N."/>
            <person name="Submissions S."/>
        </authorList>
    </citation>
    <scope>NUCLEOTIDE SEQUENCE [LARGE SCALE GENOMIC DNA]</scope>
    <source>
        <strain evidence="2">DSM 29327</strain>
    </source>
</reference>
<dbReference type="RefSeq" id="WP_073198470.1">
    <property type="nucleotide sequence ID" value="NZ_FRBN01000014.1"/>
</dbReference>
<keyword evidence="2" id="KW-1185">Reference proteome</keyword>
<dbReference type="AlphaFoldDB" id="A0A1M7AKW4"/>
<dbReference type="EMBL" id="FRBN01000014">
    <property type="protein sequence ID" value="SHL43393.1"/>
    <property type="molecule type" value="Genomic_DNA"/>
</dbReference>
<sequence length="82" mass="9138">MSINTNIRPHMPFGENMSHAMLAPLRFIDSVFQSIIAANRMAKEVEMLSLASDRKLASVGVSRDEIVQYVAQKSENFRVIAG</sequence>
<organism evidence="1 2">
    <name type="scientific">Roseovarius marisflavi</name>
    <dbReference type="NCBI Taxonomy" id="1054996"/>
    <lineage>
        <taxon>Bacteria</taxon>
        <taxon>Pseudomonadati</taxon>
        <taxon>Pseudomonadota</taxon>
        <taxon>Alphaproteobacteria</taxon>
        <taxon>Rhodobacterales</taxon>
        <taxon>Roseobacteraceae</taxon>
        <taxon>Roseovarius</taxon>
    </lineage>
</organism>
<gene>
    <name evidence="1" type="ORF">SAMN05444414_11414</name>
</gene>
<dbReference type="OrthoDB" id="7745334at2"/>
<evidence type="ECO:0008006" key="3">
    <source>
        <dbReference type="Google" id="ProtNLM"/>
    </source>
</evidence>
<protein>
    <recommendedName>
        <fullName evidence="3">DUF1127 domain-containing protein</fullName>
    </recommendedName>
</protein>
<name>A0A1M7AKW4_9RHOB</name>
<evidence type="ECO:0000313" key="1">
    <source>
        <dbReference type="EMBL" id="SHL43393.1"/>
    </source>
</evidence>
<dbReference type="Proteomes" id="UP000184191">
    <property type="component" value="Unassembled WGS sequence"/>
</dbReference>